<comment type="caution">
    <text evidence="1">The sequence shown here is derived from an EMBL/GenBank/DDBJ whole genome shotgun (WGS) entry which is preliminary data.</text>
</comment>
<gene>
    <name evidence="1" type="ORF">EDD33_1858</name>
</gene>
<dbReference type="Proteomes" id="UP000281738">
    <property type="component" value="Unassembled WGS sequence"/>
</dbReference>
<dbReference type="EMBL" id="RKHO01000001">
    <property type="protein sequence ID" value="ROR91000.1"/>
    <property type="molecule type" value="Genomic_DNA"/>
</dbReference>
<dbReference type="AlphaFoldDB" id="A0A3N2CTZ1"/>
<evidence type="ECO:0000313" key="2">
    <source>
        <dbReference type="Proteomes" id="UP000281738"/>
    </source>
</evidence>
<protein>
    <submittedName>
        <fullName evidence="1">Uncharacterized protein</fullName>
    </submittedName>
</protein>
<proteinExistence type="predicted"/>
<dbReference type="RefSeq" id="WP_148077009.1">
    <property type="nucleotide sequence ID" value="NZ_RKHO01000001.1"/>
</dbReference>
<evidence type="ECO:0000313" key="1">
    <source>
        <dbReference type="EMBL" id="ROR91000.1"/>
    </source>
</evidence>
<accession>A0A3N2CTZ1</accession>
<organism evidence="1 2">
    <name type="scientific">Nocardioides aurantiacus</name>
    <dbReference type="NCBI Taxonomy" id="86796"/>
    <lineage>
        <taxon>Bacteria</taxon>
        <taxon>Bacillati</taxon>
        <taxon>Actinomycetota</taxon>
        <taxon>Actinomycetes</taxon>
        <taxon>Propionibacteriales</taxon>
        <taxon>Nocardioidaceae</taxon>
        <taxon>Nocardioides</taxon>
    </lineage>
</organism>
<name>A0A3N2CTZ1_9ACTN</name>
<keyword evidence="2" id="KW-1185">Reference proteome</keyword>
<sequence>MPRILVEVRDGRIGRDPALVTGEGGEVLHRFETNVPVDVGDRMMLPDETEVEVIGVHEHIGTTWAQVVMVGNIWD</sequence>
<reference evidence="1 2" key="1">
    <citation type="submission" date="2018-11" db="EMBL/GenBank/DDBJ databases">
        <title>Sequencing the genomes of 1000 actinobacteria strains.</title>
        <authorList>
            <person name="Klenk H.-P."/>
        </authorList>
    </citation>
    <scope>NUCLEOTIDE SEQUENCE [LARGE SCALE GENOMIC DNA]</scope>
    <source>
        <strain evidence="1 2">DSM 12652</strain>
    </source>
</reference>